<proteinExistence type="predicted"/>
<dbReference type="InterPro" id="IPR008266">
    <property type="entry name" value="Tyr_kinase_AS"/>
</dbReference>
<dbReference type="PANTHER" id="PTHR44329">
    <property type="entry name" value="SERINE/THREONINE-PROTEIN KINASE TNNI3K-RELATED"/>
    <property type="match status" value="1"/>
</dbReference>
<protein>
    <submittedName>
        <fullName evidence="5">Serine/threonine protein kinase</fullName>
    </submittedName>
</protein>
<dbReference type="InterPro" id="IPR051681">
    <property type="entry name" value="Ser/Thr_Kinases-Pseudokinases"/>
</dbReference>
<dbReference type="InterPro" id="IPR000719">
    <property type="entry name" value="Prot_kinase_dom"/>
</dbReference>
<dbReference type="Pfam" id="PF00069">
    <property type="entry name" value="Pkinase"/>
    <property type="match status" value="1"/>
</dbReference>
<dbReference type="Proteomes" id="UP001056535">
    <property type="component" value="Chromosome"/>
</dbReference>
<keyword evidence="1" id="KW-0067">ATP-binding</keyword>
<accession>A0ABY4YL46</accession>
<keyword evidence="3" id="KW-0472">Membrane</keyword>
<keyword evidence="5" id="KW-0808">Transferase</keyword>
<dbReference type="CDD" id="cd14014">
    <property type="entry name" value="STKc_PknB_like"/>
    <property type="match status" value="1"/>
</dbReference>
<feature type="region of interest" description="Disordered" evidence="2">
    <location>
        <begin position="387"/>
        <end position="437"/>
    </location>
</feature>
<gene>
    <name evidence="5" type="ORF">NF557_06305</name>
</gene>
<evidence type="ECO:0000313" key="5">
    <source>
        <dbReference type="EMBL" id="USQ77516.1"/>
    </source>
</evidence>
<dbReference type="PROSITE" id="PS00107">
    <property type="entry name" value="PROTEIN_KINASE_ATP"/>
    <property type="match status" value="1"/>
</dbReference>
<keyword evidence="1" id="KW-0547">Nucleotide-binding</keyword>
<feature type="binding site" evidence="1">
    <location>
        <position position="38"/>
    </location>
    <ligand>
        <name>ATP</name>
        <dbReference type="ChEBI" id="CHEBI:30616"/>
    </ligand>
</feature>
<keyword evidence="3" id="KW-0812">Transmembrane</keyword>
<feature type="transmembrane region" description="Helical" evidence="3">
    <location>
        <begin position="350"/>
        <end position="372"/>
    </location>
</feature>
<keyword evidence="5" id="KW-0418">Kinase</keyword>
<feature type="region of interest" description="Disordered" evidence="2">
    <location>
        <begin position="281"/>
        <end position="337"/>
    </location>
</feature>
<keyword evidence="3" id="KW-1133">Transmembrane helix</keyword>
<dbReference type="RefSeq" id="WP_252622720.1">
    <property type="nucleotide sequence ID" value="NZ_CP099490.1"/>
</dbReference>
<organism evidence="5 6">
    <name type="scientific">Ornithinimicrobium cryptoxanthini</name>
    <dbReference type="NCBI Taxonomy" id="2934161"/>
    <lineage>
        <taxon>Bacteria</taxon>
        <taxon>Bacillati</taxon>
        <taxon>Actinomycetota</taxon>
        <taxon>Actinomycetes</taxon>
        <taxon>Micrococcales</taxon>
        <taxon>Ornithinimicrobiaceae</taxon>
        <taxon>Ornithinimicrobium</taxon>
    </lineage>
</organism>
<dbReference type="PROSITE" id="PS50011">
    <property type="entry name" value="PROTEIN_KINASE_DOM"/>
    <property type="match status" value="1"/>
</dbReference>
<evidence type="ECO:0000259" key="4">
    <source>
        <dbReference type="PROSITE" id="PS50011"/>
    </source>
</evidence>
<dbReference type="PROSITE" id="PS00109">
    <property type="entry name" value="PROTEIN_KINASE_TYR"/>
    <property type="match status" value="1"/>
</dbReference>
<dbReference type="GO" id="GO:0004674">
    <property type="term" value="F:protein serine/threonine kinase activity"/>
    <property type="evidence" value="ECO:0007669"/>
    <property type="project" value="UniProtKB-KW"/>
</dbReference>
<dbReference type="EMBL" id="CP099490">
    <property type="protein sequence ID" value="USQ77516.1"/>
    <property type="molecule type" value="Genomic_DNA"/>
</dbReference>
<dbReference type="SUPFAM" id="SSF56112">
    <property type="entry name" value="Protein kinase-like (PK-like)"/>
    <property type="match status" value="1"/>
</dbReference>
<reference evidence="5" key="1">
    <citation type="submission" date="2022-06" db="EMBL/GenBank/DDBJ databases">
        <title>Ornithinimicrobium JY.X270.</title>
        <authorList>
            <person name="Huang Y."/>
        </authorList>
    </citation>
    <scope>NUCLEOTIDE SEQUENCE</scope>
    <source>
        <strain evidence="5">JY.X270</strain>
    </source>
</reference>
<name>A0ABY4YL46_9MICO</name>
<dbReference type="InterPro" id="IPR017441">
    <property type="entry name" value="Protein_kinase_ATP_BS"/>
</dbReference>
<evidence type="ECO:0000256" key="1">
    <source>
        <dbReference type="PROSITE-ProRule" id="PRU10141"/>
    </source>
</evidence>
<keyword evidence="6" id="KW-1185">Reference proteome</keyword>
<dbReference type="Gene3D" id="1.10.510.10">
    <property type="entry name" value="Transferase(Phosphotransferase) domain 1"/>
    <property type="match status" value="1"/>
</dbReference>
<feature type="domain" description="Protein kinase" evidence="4">
    <location>
        <begin position="9"/>
        <end position="252"/>
    </location>
</feature>
<evidence type="ECO:0000313" key="6">
    <source>
        <dbReference type="Proteomes" id="UP001056535"/>
    </source>
</evidence>
<feature type="compositionally biased region" description="Basic and acidic residues" evidence="2">
    <location>
        <begin position="327"/>
        <end position="337"/>
    </location>
</feature>
<sequence length="554" mass="58151">MDVLRIPGYDLLGRIGAGASAQVWRARRIADDLDVALKVVPTGAGEVSDALREAGILARMRHQHVIHLFDVLPVPGEGGRPAAVALAMELADGGSLGDVLAAREHLTPGELVTVCSPVASALAELHRAGVVHGDVSTGNVLFRSDGMPLLSDLGASRIAGDRRGQVSGTDGMVAPEVLEGFTPSAESDIYAVGALAWRCLVGEVPGWVGTRGDLAELRPELPLALVELVTNCLAADPSDRPEAEELAVALFAVARPEPIELAPGADPAAGLTQRIRADVRADPDADPDDESQISGAAGDARRATHPRALHREAASGRRGGSGRSRRSPREVLRNVRDLDRRGTGQALRRNAGVIVSGVVAVAVVAFLVVPWIRSVVTPDDSVAASAGAQQLAVTPSSPEPDPDPSATVPEPGSSARDTDSSDSQESAVRPLDPEAQPETAVQQLLDVRAAAWRSGDPADLAEVHAAGSPAYEQEVEALARASDLQVSYQGLRFTVEEATVVDATEDRLVLEAGVERSTYEAVTPSGRTSHPGRTDVVQIELRRSDGAWRIWGWS</sequence>
<keyword evidence="5" id="KW-0723">Serine/threonine-protein kinase</keyword>
<evidence type="ECO:0000256" key="2">
    <source>
        <dbReference type="SAM" id="MobiDB-lite"/>
    </source>
</evidence>
<dbReference type="Gene3D" id="3.30.200.20">
    <property type="entry name" value="Phosphorylase Kinase, domain 1"/>
    <property type="match status" value="1"/>
</dbReference>
<evidence type="ECO:0000256" key="3">
    <source>
        <dbReference type="SAM" id="Phobius"/>
    </source>
</evidence>
<dbReference type="InterPro" id="IPR011009">
    <property type="entry name" value="Kinase-like_dom_sf"/>
</dbReference>